<dbReference type="SMART" id="SM00448">
    <property type="entry name" value="REC"/>
    <property type="match status" value="1"/>
</dbReference>
<evidence type="ECO:0000256" key="3">
    <source>
        <dbReference type="ARBA" id="ARBA00022553"/>
    </source>
</evidence>
<evidence type="ECO:0000256" key="5">
    <source>
        <dbReference type="ARBA" id="ARBA00022777"/>
    </source>
</evidence>
<feature type="domain" description="PAC" evidence="9">
    <location>
        <begin position="202"/>
        <end position="254"/>
    </location>
</feature>
<dbReference type="RefSeq" id="WP_053380641.1">
    <property type="nucleotide sequence ID" value="NZ_CP011801.1"/>
</dbReference>
<proteinExistence type="predicted"/>
<feature type="modified residue" description="4-aspartylphosphate" evidence="6">
    <location>
        <position position="56"/>
    </location>
</feature>
<dbReference type="OrthoDB" id="9766459at2"/>
<dbReference type="InterPro" id="IPR013655">
    <property type="entry name" value="PAS_fold_3"/>
</dbReference>
<organism evidence="10 11">
    <name type="scientific">Nitrospira moscoviensis</name>
    <dbReference type="NCBI Taxonomy" id="42253"/>
    <lineage>
        <taxon>Bacteria</taxon>
        <taxon>Pseudomonadati</taxon>
        <taxon>Nitrospirota</taxon>
        <taxon>Nitrospiria</taxon>
        <taxon>Nitrospirales</taxon>
        <taxon>Nitrospiraceae</taxon>
        <taxon>Nitrospira</taxon>
    </lineage>
</organism>
<dbReference type="PANTHER" id="PTHR43304">
    <property type="entry name" value="PHYTOCHROME-LIKE PROTEIN CPH1"/>
    <property type="match status" value="1"/>
</dbReference>
<dbReference type="Pfam" id="PF00072">
    <property type="entry name" value="Response_reg"/>
    <property type="match status" value="1"/>
</dbReference>
<dbReference type="PROSITE" id="PS50112">
    <property type="entry name" value="PAS"/>
    <property type="match status" value="1"/>
</dbReference>
<protein>
    <recommendedName>
        <fullName evidence="2">histidine kinase</fullName>
        <ecNumber evidence="2">2.7.13.3</ecNumber>
    </recommendedName>
</protein>
<name>A0A0K2GGB3_NITMO</name>
<dbReference type="SMART" id="SM00086">
    <property type="entry name" value="PAC"/>
    <property type="match status" value="2"/>
</dbReference>
<dbReference type="InterPro" id="IPR000700">
    <property type="entry name" value="PAS-assoc_C"/>
</dbReference>
<dbReference type="SUPFAM" id="SSF55785">
    <property type="entry name" value="PYP-like sensor domain (PAS domain)"/>
    <property type="match status" value="2"/>
</dbReference>
<evidence type="ECO:0000256" key="4">
    <source>
        <dbReference type="ARBA" id="ARBA00022679"/>
    </source>
</evidence>
<dbReference type="GO" id="GO:0004673">
    <property type="term" value="F:protein histidine kinase activity"/>
    <property type="evidence" value="ECO:0007669"/>
    <property type="project" value="UniProtKB-EC"/>
</dbReference>
<keyword evidence="11" id="KW-1185">Reference proteome</keyword>
<dbReference type="FunFam" id="3.30.450.20:FF:000099">
    <property type="entry name" value="Sensory box sensor histidine kinase"/>
    <property type="match status" value="1"/>
</dbReference>
<keyword evidence="3 6" id="KW-0597">Phosphoprotein</keyword>
<dbReference type="KEGG" id="nmv:NITMOv2_3274"/>
<dbReference type="InterPro" id="IPR000014">
    <property type="entry name" value="PAS"/>
</dbReference>
<dbReference type="Gene3D" id="3.40.50.2300">
    <property type="match status" value="1"/>
</dbReference>
<feature type="domain" description="PAS" evidence="8">
    <location>
        <begin position="129"/>
        <end position="188"/>
    </location>
</feature>
<dbReference type="InterPro" id="IPR001789">
    <property type="entry name" value="Sig_transdc_resp-reg_receiver"/>
</dbReference>
<gene>
    <name evidence="10" type="ORF">NITMOv2_3274</name>
</gene>
<keyword evidence="4" id="KW-0808">Transferase</keyword>
<evidence type="ECO:0000259" key="8">
    <source>
        <dbReference type="PROSITE" id="PS50112"/>
    </source>
</evidence>
<feature type="domain" description="Response regulatory" evidence="7">
    <location>
        <begin position="7"/>
        <end position="124"/>
    </location>
</feature>
<dbReference type="AlphaFoldDB" id="A0A0K2GGB3"/>
<evidence type="ECO:0000313" key="11">
    <source>
        <dbReference type="Proteomes" id="UP000069205"/>
    </source>
</evidence>
<evidence type="ECO:0000259" key="9">
    <source>
        <dbReference type="PROSITE" id="PS50113"/>
    </source>
</evidence>
<dbReference type="Proteomes" id="UP000069205">
    <property type="component" value="Chromosome"/>
</dbReference>
<reference evidence="10 11" key="1">
    <citation type="journal article" date="2015" name="Proc. Natl. Acad. Sci. U.S.A.">
        <title>Expanded metabolic versatility of ubiquitous nitrite-oxidizing bacteria from the genus Nitrospira.</title>
        <authorList>
            <person name="Koch H."/>
            <person name="Lucker S."/>
            <person name="Albertsen M."/>
            <person name="Kitzinger K."/>
            <person name="Herbold C."/>
            <person name="Spieck E."/>
            <person name="Nielsen P.H."/>
            <person name="Wagner M."/>
            <person name="Daims H."/>
        </authorList>
    </citation>
    <scope>NUCLEOTIDE SEQUENCE [LARGE SCALE GENOMIC DNA]</scope>
    <source>
        <strain evidence="10 11">NSP M-1</strain>
    </source>
</reference>
<dbReference type="SMART" id="SM00091">
    <property type="entry name" value="PAS"/>
    <property type="match status" value="2"/>
</dbReference>
<dbReference type="InterPro" id="IPR035965">
    <property type="entry name" value="PAS-like_dom_sf"/>
</dbReference>
<sequence length="384" mass="43591">MKDTSFSVLVVDDHPASLYLKSRLLEGEGYRVLQAASGQQALSVAAAAQPDVVVLDVILPDLHGFEVCRRLKAEPATCRILVLQTSVARIGLHDRVNGLASGADAYVVESAEKDEIVGAVRALLRLAERERQFRTINDAIPALVWGCDAAGRAVYFNQRWYDYTGQTLEQALRDGWAMVLHPDDRARILGYWERCRIAGEPYEGQCRYRGRGGDYRWHEFRALPRRDASGRIDAWYGVSLDITERKQSEELLRQSWDRLRLAWQATRDVIWDWDVRQDALRWSGAGTEVFGWADAMEAPRPVAWWIQRVHPDDRPRVVKELCAAIEDRARHHWQDEYRLLRGDGGVATVLDRGVIQRDAAGQATRMIGAVQEIPIRRGVPTQQS</sequence>
<evidence type="ECO:0000256" key="6">
    <source>
        <dbReference type="PROSITE-ProRule" id="PRU00169"/>
    </source>
</evidence>
<dbReference type="NCBIfam" id="TIGR00229">
    <property type="entry name" value="sensory_box"/>
    <property type="match status" value="1"/>
</dbReference>
<dbReference type="PANTHER" id="PTHR43304:SF1">
    <property type="entry name" value="PAC DOMAIN-CONTAINING PROTEIN"/>
    <property type="match status" value="1"/>
</dbReference>
<dbReference type="PATRIC" id="fig|42253.5.peg.3228"/>
<evidence type="ECO:0000256" key="2">
    <source>
        <dbReference type="ARBA" id="ARBA00012438"/>
    </source>
</evidence>
<dbReference type="EMBL" id="CP011801">
    <property type="protein sequence ID" value="ALA59667.1"/>
    <property type="molecule type" value="Genomic_DNA"/>
</dbReference>
<dbReference type="Gene3D" id="3.30.450.20">
    <property type="entry name" value="PAS domain"/>
    <property type="match status" value="2"/>
</dbReference>
<dbReference type="PROSITE" id="PS50113">
    <property type="entry name" value="PAC"/>
    <property type="match status" value="1"/>
</dbReference>
<dbReference type="CDD" id="cd00130">
    <property type="entry name" value="PAS"/>
    <property type="match status" value="2"/>
</dbReference>
<dbReference type="STRING" id="42253.NITMOv2_3274"/>
<dbReference type="GO" id="GO:0000160">
    <property type="term" value="P:phosphorelay signal transduction system"/>
    <property type="evidence" value="ECO:0007669"/>
    <property type="project" value="InterPro"/>
</dbReference>
<dbReference type="InterPro" id="IPR011006">
    <property type="entry name" value="CheY-like_superfamily"/>
</dbReference>
<keyword evidence="5" id="KW-0418">Kinase</keyword>
<evidence type="ECO:0000259" key="7">
    <source>
        <dbReference type="PROSITE" id="PS50110"/>
    </source>
</evidence>
<dbReference type="InterPro" id="IPR001610">
    <property type="entry name" value="PAC"/>
</dbReference>
<dbReference type="Pfam" id="PF08447">
    <property type="entry name" value="PAS_3"/>
    <property type="match status" value="2"/>
</dbReference>
<dbReference type="SUPFAM" id="SSF52172">
    <property type="entry name" value="CheY-like"/>
    <property type="match status" value="1"/>
</dbReference>
<dbReference type="InterPro" id="IPR052162">
    <property type="entry name" value="Sensor_kinase/Photoreceptor"/>
</dbReference>
<comment type="catalytic activity">
    <reaction evidence="1">
        <text>ATP + protein L-histidine = ADP + protein N-phospho-L-histidine.</text>
        <dbReference type="EC" id="2.7.13.3"/>
    </reaction>
</comment>
<accession>A0A0K2GGB3</accession>
<evidence type="ECO:0000313" key="10">
    <source>
        <dbReference type="EMBL" id="ALA59667.1"/>
    </source>
</evidence>
<dbReference type="EC" id="2.7.13.3" evidence="2"/>
<dbReference type="PROSITE" id="PS50110">
    <property type="entry name" value="RESPONSE_REGULATORY"/>
    <property type="match status" value="1"/>
</dbReference>
<evidence type="ECO:0000256" key="1">
    <source>
        <dbReference type="ARBA" id="ARBA00000085"/>
    </source>
</evidence>